<dbReference type="RefSeq" id="WP_073541603.1">
    <property type="nucleotide sequence ID" value="NZ_CP018336.1"/>
</dbReference>
<accession>A0A1L5FEJ1</accession>
<gene>
    <name evidence="1" type="ORF">BS101_22130</name>
</gene>
<name>A0A1L5FEJ1_CLOKL</name>
<keyword evidence="1" id="KW-0614">Plasmid</keyword>
<dbReference type="AlphaFoldDB" id="A0A1L5FEJ1"/>
<sequence>MAVTEDFYYVEGNTSVKNLVKTLVKEITQNAGIYKWDLVVPASIDDIGSNGTPKTINLITDGSTTSVVPTTIEVPQQNDTCILKTSTSYGKTFYVKIERTSRELTKAENAIIQTFVSEHKYYNGAVYVDRTDAQVLELLYGKNSTNGFTNQYEEYVAALSAPQALNNIRFQICDSLNSGGTDINIDSKIQKEYNFRLAWYRNLPSTIKDWLPVQYWISMTKDAINLILRGDPSADVAPYKNYLASYAYIGGLKPVEDSAFTDDIYNFGITTSSDIEPNYSNLYGERTATGVTDVCMIANKIGMPYQPHYPAFYATNPFMDKCNVEGSRWDHKKHQFSDITVVHPVDMERGKMINVLVGDASSIFDGDKLIYMKDTDSEENYKKFKITAPFNFLNNSANINYCIAIRCYKTSE</sequence>
<evidence type="ECO:0000313" key="2">
    <source>
        <dbReference type="Proteomes" id="UP000184604"/>
    </source>
</evidence>
<dbReference type="OrthoDB" id="1878082at2"/>
<dbReference type="EMBL" id="CP018336">
    <property type="protein sequence ID" value="APM41405.1"/>
    <property type="molecule type" value="Genomic_DNA"/>
</dbReference>
<dbReference type="Proteomes" id="UP000184604">
    <property type="component" value="Plasmid unnamed"/>
</dbReference>
<evidence type="ECO:0000313" key="1">
    <source>
        <dbReference type="EMBL" id="APM41405.1"/>
    </source>
</evidence>
<protein>
    <submittedName>
        <fullName evidence="1">Uncharacterized protein</fullName>
    </submittedName>
</protein>
<organism evidence="1 2">
    <name type="scientific">Clostridium kluyveri</name>
    <dbReference type="NCBI Taxonomy" id="1534"/>
    <lineage>
        <taxon>Bacteria</taxon>
        <taxon>Bacillati</taxon>
        <taxon>Bacillota</taxon>
        <taxon>Clostridia</taxon>
        <taxon>Eubacteriales</taxon>
        <taxon>Clostridiaceae</taxon>
        <taxon>Clostridium</taxon>
    </lineage>
</organism>
<reference evidence="1 2" key="1">
    <citation type="submission" date="2016-12" db="EMBL/GenBank/DDBJ databases">
        <title>Complete genome sequence of Clostridium kluyveri JZZ isolated from the pit mud of a Chinese flavor liquor-making factory.</title>
        <authorList>
            <person name="Wang Y."/>
        </authorList>
    </citation>
    <scope>NUCLEOTIDE SEQUENCE [LARGE SCALE GENOMIC DNA]</scope>
    <source>
        <strain evidence="1 2">JZZ</strain>
        <plasmid evidence="2">Plasmid unnamed</plasmid>
    </source>
</reference>
<geneLocation type="plasmid" evidence="1">
    <name>unnamed</name>
</geneLocation>
<proteinExistence type="predicted"/>